<name>A0AAD5YD69_9APHY</name>
<dbReference type="AlphaFoldDB" id="A0AAD5YD69"/>
<evidence type="ECO:0000313" key="1">
    <source>
        <dbReference type="EMBL" id="KAJ3479302.1"/>
    </source>
</evidence>
<organism evidence="1 2">
    <name type="scientific">Meripilus lineatus</name>
    <dbReference type="NCBI Taxonomy" id="2056292"/>
    <lineage>
        <taxon>Eukaryota</taxon>
        <taxon>Fungi</taxon>
        <taxon>Dikarya</taxon>
        <taxon>Basidiomycota</taxon>
        <taxon>Agaricomycotina</taxon>
        <taxon>Agaricomycetes</taxon>
        <taxon>Polyporales</taxon>
        <taxon>Meripilaceae</taxon>
        <taxon>Meripilus</taxon>
    </lineage>
</organism>
<dbReference type="Proteomes" id="UP001212997">
    <property type="component" value="Unassembled WGS sequence"/>
</dbReference>
<proteinExistence type="predicted"/>
<keyword evidence="2" id="KW-1185">Reference proteome</keyword>
<sequence length="115" mass="12852">MLATILTFIASPLVIGAWWLLRDLMTSSPLDNIPGPRSPSWLSGHPERLYHRHNGWKLQVLRRSTAHSGYVPVSNREILANSNPPETGVEQDYEEASISFNNLMLGPGLVFTLND</sequence>
<accession>A0AAD5YD69</accession>
<comment type="caution">
    <text evidence="1">The sequence shown here is derived from an EMBL/GenBank/DDBJ whole genome shotgun (WGS) entry which is preliminary data.</text>
</comment>
<protein>
    <submittedName>
        <fullName evidence="1">Uncharacterized protein</fullName>
    </submittedName>
</protein>
<evidence type="ECO:0000313" key="2">
    <source>
        <dbReference type="Proteomes" id="UP001212997"/>
    </source>
</evidence>
<reference evidence="1" key="1">
    <citation type="submission" date="2022-07" db="EMBL/GenBank/DDBJ databases">
        <title>Genome Sequence of Physisporinus lineatus.</title>
        <authorList>
            <person name="Buettner E."/>
        </authorList>
    </citation>
    <scope>NUCLEOTIDE SEQUENCE</scope>
    <source>
        <strain evidence="1">VT162</strain>
    </source>
</reference>
<dbReference type="EMBL" id="JANAWD010000447">
    <property type="protein sequence ID" value="KAJ3479302.1"/>
    <property type="molecule type" value="Genomic_DNA"/>
</dbReference>
<gene>
    <name evidence="1" type="ORF">NLI96_g9144</name>
</gene>